<comment type="caution">
    <text evidence="2">The sequence shown here is derived from an EMBL/GenBank/DDBJ whole genome shotgun (WGS) entry which is preliminary data.</text>
</comment>
<reference evidence="2 3" key="1">
    <citation type="submission" date="2023-06" db="EMBL/GenBank/DDBJ databases">
        <title>Novel species in genus Planococcus.</title>
        <authorList>
            <person name="Ning S."/>
        </authorList>
    </citation>
    <scope>NUCLEOTIDE SEQUENCE [LARGE SCALE GENOMIC DNA]</scope>
    <source>
        <strain evidence="2 3">N028</strain>
    </source>
</reference>
<accession>A0ABT8N640</accession>
<protein>
    <recommendedName>
        <fullName evidence="4">YtxH domain-containing protein</fullName>
    </recommendedName>
</protein>
<dbReference type="RefSeq" id="WP_300987089.1">
    <property type="nucleotide sequence ID" value="NZ_CP129236.1"/>
</dbReference>
<name>A0ABT8N640_9BACL</name>
<gene>
    <name evidence="2" type="ORF">QWY14_16235</name>
</gene>
<evidence type="ECO:0000313" key="3">
    <source>
        <dbReference type="Proteomes" id="UP001172055"/>
    </source>
</evidence>
<evidence type="ECO:0008006" key="4">
    <source>
        <dbReference type="Google" id="ProtNLM"/>
    </source>
</evidence>
<evidence type="ECO:0000313" key="2">
    <source>
        <dbReference type="EMBL" id="MDN7243355.1"/>
    </source>
</evidence>
<evidence type="ECO:0000256" key="1">
    <source>
        <dbReference type="SAM" id="MobiDB-lite"/>
    </source>
</evidence>
<proteinExistence type="predicted"/>
<sequence>MAKRRGLLIAGLAAGAYAYFKNPENRRKATIAFNNTKLKVNDFMESQNLEGYDGTKTTASSTKPKSDGKTPSVQYVNEDKKPEGDASSGSSADQFGRTDSDTLDSKSPYSNS</sequence>
<feature type="region of interest" description="Disordered" evidence="1">
    <location>
        <begin position="47"/>
        <end position="112"/>
    </location>
</feature>
<organism evidence="2 3">
    <name type="scientific">Planococcus shixiaomingii</name>
    <dbReference type="NCBI Taxonomy" id="3058393"/>
    <lineage>
        <taxon>Bacteria</taxon>
        <taxon>Bacillati</taxon>
        <taxon>Bacillota</taxon>
        <taxon>Bacilli</taxon>
        <taxon>Bacillales</taxon>
        <taxon>Caryophanaceae</taxon>
        <taxon>Planococcus</taxon>
    </lineage>
</organism>
<dbReference type="EMBL" id="JAUJWV010000003">
    <property type="protein sequence ID" value="MDN7243355.1"/>
    <property type="molecule type" value="Genomic_DNA"/>
</dbReference>
<keyword evidence="3" id="KW-1185">Reference proteome</keyword>
<dbReference type="Proteomes" id="UP001172055">
    <property type="component" value="Unassembled WGS sequence"/>
</dbReference>